<keyword evidence="4" id="KW-1185">Reference proteome</keyword>
<dbReference type="Gramene" id="CDY24281">
    <property type="protein sequence ID" value="CDY24281"/>
    <property type="gene ID" value="GSBRNA2T00026448001"/>
</dbReference>
<feature type="region of interest" description="Disordered" evidence="1">
    <location>
        <begin position="45"/>
        <end position="89"/>
    </location>
</feature>
<organism evidence="3 4">
    <name type="scientific">Brassica napus</name>
    <name type="common">Rape</name>
    <dbReference type="NCBI Taxonomy" id="3708"/>
    <lineage>
        <taxon>Eukaryota</taxon>
        <taxon>Viridiplantae</taxon>
        <taxon>Streptophyta</taxon>
        <taxon>Embryophyta</taxon>
        <taxon>Tracheophyta</taxon>
        <taxon>Spermatophyta</taxon>
        <taxon>Magnoliopsida</taxon>
        <taxon>eudicotyledons</taxon>
        <taxon>Gunneridae</taxon>
        <taxon>Pentapetalae</taxon>
        <taxon>rosids</taxon>
        <taxon>malvids</taxon>
        <taxon>Brassicales</taxon>
        <taxon>Brassicaceae</taxon>
        <taxon>Brassiceae</taxon>
        <taxon>Brassica</taxon>
    </lineage>
</organism>
<dbReference type="OrthoDB" id="780193at2759"/>
<evidence type="ECO:0000256" key="1">
    <source>
        <dbReference type="SAM" id="MobiDB-lite"/>
    </source>
</evidence>
<dbReference type="EMBL" id="LK032156">
    <property type="protein sequence ID" value="CDY24281.1"/>
    <property type="molecule type" value="Genomic_DNA"/>
</dbReference>
<evidence type="ECO:0000313" key="4">
    <source>
        <dbReference type="Proteomes" id="UP000028999"/>
    </source>
</evidence>
<proteinExistence type="predicted"/>
<reference evidence="3 4" key="1">
    <citation type="journal article" date="2014" name="Science">
        <title>Plant genetics. Early allopolyploid evolution in the post-Neolithic Brassica napus oilseed genome.</title>
        <authorList>
            <person name="Chalhoub B."/>
            <person name="Denoeud F."/>
            <person name="Liu S."/>
            <person name="Parkin I.A."/>
            <person name="Tang H."/>
            <person name="Wang X."/>
            <person name="Chiquet J."/>
            <person name="Belcram H."/>
            <person name="Tong C."/>
            <person name="Samans B."/>
            <person name="Correa M."/>
            <person name="Da Silva C."/>
            <person name="Just J."/>
            <person name="Falentin C."/>
            <person name="Koh C.S."/>
            <person name="Le Clainche I."/>
            <person name="Bernard M."/>
            <person name="Bento P."/>
            <person name="Noel B."/>
            <person name="Labadie K."/>
            <person name="Alberti A."/>
            <person name="Charles M."/>
            <person name="Arnaud D."/>
            <person name="Guo H."/>
            <person name="Daviaud C."/>
            <person name="Alamery S."/>
            <person name="Jabbari K."/>
            <person name="Zhao M."/>
            <person name="Edger P.P."/>
            <person name="Chelaifa H."/>
            <person name="Tack D."/>
            <person name="Lassalle G."/>
            <person name="Mestiri I."/>
            <person name="Schnel N."/>
            <person name="Le Paslier M.C."/>
            <person name="Fan G."/>
            <person name="Renault V."/>
            <person name="Bayer P.E."/>
            <person name="Golicz A.A."/>
            <person name="Manoli S."/>
            <person name="Lee T.H."/>
            <person name="Thi V.H."/>
            <person name="Chalabi S."/>
            <person name="Hu Q."/>
            <person name="Fan C."/>
            <person name="Tollenaere R."/>
            <person name="Lu Y."/>
            <person name="Battail C."/>
            <person name="Shen J."/>
            <person name="Sidebottom C.H."/>
            <person name="Wang X."/>
            <person name="Canaguier A."/>
            <person name="Chauveau A."/>
            <person name="Berard A."/>
            <person name="Deniot G."/>
            <person name="Guan M."/>
            <person name="Liu Z."/>
            <person name="Sun F."/>
            <person name="Lim Y.P."/>
            <person name="Lyons E."/>
            <person name="Town C.D."/>
            <person name="Bancroft I."/>
            <person name="Wang X."/>
            <person name="Meng J."/>
            <person name="Ma J."/>
            <person name="Pires J.C."/>
            <person name="King G.J."/>
            <person name="Brunel D."/>
            <person name="Delourme R."/>
            <person name="Renard M."/>
            <person name="Aury J.M."/>
            <person name="Adams K.L."/>
            <person name="Batley J."/>
            <person name="Snowdon R.J."/>
            <person name="Tost J."/>
            <person name="Edwards D."/>
            <person name="Zhou Y."/>
            <person name="Hua W."/>
            <person name="Sharpe A.G."/>
            <person name="Paterson A.H."/>
            <person name="Guan C."/>
            <person name="Wincker P."/>
        </authorList>
    </citation>
    <scope>NUCLEOTIDE SEQUENCE [LARGE SCALE GENOMIC DNA]</scope>
    <source>
        <strain evidence="4">cv. Darmor-bzh</strain>
    </source>
</reference>
<accession>A0A078GFX8</accession>
<dbReference type="AlphaFoldDB" id="A0A078GFX8"/>
<dbReference type="PaxDb" id="3708-A0A078GFX8"/>
<evidence type="ECO:0000313" key="3">
    <source>
        <dbReference type="EMBL" id="CDY24281.1"/>
    </source>
</evidence>
<name>A0A078GFX8_BRANA</name>
<evidence type="ECO:0000313" key="2">
    <source>
        <dbReference type="EMBL" id="CAF1705351.1"/>
    </source>
</evidence>
<dbReference type="STRING" id="3708.A0A078GFX8"/>
<reference evidence="3" key="2">
    <citation type="submission" date="2014-06" db="EMBL/GenBank/DDBJ databases">
        <authorList>
            <person name="Genoscope - CEA"/>
        </authorList>
    </citation>
    <scope>NUCLEOTIDE SEQUENCE</scope>
</reference>
<dbReference type="EMBL" id="HG994367">
    <property type="protein sequence ID" value="CAF1705351.1"/>
    <property type="molecule type" value="Genomic_DNA"/>
</dbReference>
<gene>
    <name evidence="3" type="primary">BnaC03g42540D</name>
    <name evidence="2" type="ORF">DARMORV10_C03P52200.1</name>
    <name evidence="3" type="ORF">GSBRNA2T00026448001</name>
</gene>
<dbReference type="KEGG" id="bna:106384419"/>
<feature type="compositionally biased region" description="Low complexity" evidence="1">
    <location>
        <begin position="74"/>
        <end position="89"/>
    </location>
</feature>
<dbReference type="Proteomes" id="UP000028999">
    <property type="component" value="Unassembled WGS sequence"/>
</dbReference>
<feature type="region of interest" description="Disordered" evidence="1">
    <location>
        <begin position="1"/>
        <end position="22"/>
    </location>
</feature>
<protein>
    <submittedName>
        <fullName evidence="2">(rape) hypothetical protein</fullName>
    </submittedName>
    <submittedName>
        <fullName evidence="3">BnaC03g42540D protein</fullName>
    </submittedName>
</protein>
<dbReference type="Proteomes" id="UP001295469">
    <property type="component" value="Chromosome C03"/>
</dbReference>
<sequence>MNSRPSQETGRERSGAPRNTPAIVITTDLANYRAVVQQYTVSPSAIAFGSDPSAGSSQQVPPADGGGGGGSAPSSKEGTSSNTSSSKLP</sequence>
<reference evidence="2" key="3">
    <citation type="submission" date="2021-01" db="EMBL/GenBank/DDBJ databases">
        <authorList>
            <consortium name="Genoscope - CEA"/>
            <person name="William W."/>
        </authorList>
    </citation>
    <scope>NUCLEOTIDE SEQUENCE</scope>
</reference>